<evidence type="ECO:0000256" key="2">
    <source>
        <dbReference type="SAM" id="Phobius"/>
    </source>
</evidence>
<feature type="transmembrane region" description="Helical" evidence="2">
    <location>
        <begin position="16"/>
        <end position="41"/>
    </location>
</feature>
<dbReference type="AlphaFoldDB" id="A0A4Y8IQU6"/>
<gene>
    <name evidence="3" type="ORF">E3U55_05170</name>
</gene>
<keyword evidence="4" id="KW-1185">Reference proteome</keyword>
<evidence type="ECO:0000313" key="4">
    <source>
        <dbReference type="Proteomes" id="UP000297975"/>
    </source>
</evidence>
<evidence type="ECO:0000256" key="1">
    <source>
        <dbReference type="SAM" id="Coils"/>
    </source>
</evidence>
<reference evidence="3 4" key="1">
    <citation type="submission" date="2019-03" db="EMBL/GenBank/DDBJ databases">
        <authorList>
            <person name="He R.-H."/>
        </authorList>
    </citation>
    <scope>NUCLEOTIDE SEQUENCE [LARGE SCALE GENOMIC DNA]</scope>
    <source>
        <strain evidence="4">SH 714</strain>
    </source>
</reference>
<accession>A0A4Y8IQU6</accession>
<comment type="caution">
    <text evidence="3">The sequence shown here is derived from an EMBL/GenBank/DDBJ whole genome shotgun (WGS) entry which is preliminary data.</text>
</comment>
<keyword evidence="2" id="KW-0472">Membrane</keyword>
<dbReference type="Proteomes" id="UP000297975">
    <property type="component" value="Unassembled WGS sequence"/>
</dbReference>
<protein>
    <recommendedName>
        <fullName evidence="5">Magnesium transporter MgtE intracellular domain-containing protein</fullName>
    </recommendedName>
</protein>
<keyword evidence="2" id="KW-0812">Transmembrane</keyword>
<dbReference type="Gene3D" id="1.20.5.340">
    <property type="match status" value="1"/>
</dbReference>
<name>A0A4Y8IQU6_9BACI</name>
<dbReference type="RefSeq" id="WP_134339284.1">
    <property type="nucleotide sequence ID" value="NZ_SOPW01000004.1"/>
</dbReference>
<dbReference type="EMBL" id="SOPW01000004">
    <property type="protein sequence ID" value="TFB23211.1"/>
    <property type="molecule type" value="Genomic_DNA"/>
</dbReference>
<evidence type="ECO:0000313" key="3">
    <source>
        <dbReference type="EMBL" id="TFB23211.1"/>
    </source>
</evidence>
<dbReference type="SUPFAM" id="SSF158791">
    <property type="entry name" value="MgtE N-terminal domain-like"/>
    <property type="match status" value="1"/>
</dbReference>
<keyword evidence="2" id="KW-1133">Transmembrane helix</keyword>
<evidence type="ECO:0008006" key="5">
    <source>
        <dbReference type="Google" id="ProtNLM"/>
    </source>
</evidence>
<sequence>MATLKQEAKQTNKFQWIFFAVIIPILFAITLALVISTVAGINPFQKAQEIGSQLPIISSFVTDPEEEENEKEIAGYEAKINDQEASIANLEAEISAKDEEIENLQEQITRYEQSIKSLEEQSLKEDEAISKLSTSFSEMEATNAADILVDMNHELAVKVLIDMPGDIRGEVLAAMDSEEAAIFSNALYQNN</sequence>
<keyword evidence="1" id="KW-0175">Coiled coil</keyword>
<feature type="coiled-coil region" evidence="1">
    <location>
        <begin position="66"/>
        <end position="121"/>
    </location>
</feature>
<organism evidence="3 4">
    <name type="scientific">Filobacillus milosensis</name>
    <dbReference type="NCBI Taxonomy" id="94137"/>
    <lineage>
        <taxon>Bacteria</taxon>
        <taxon>Bacillati</taxon>
        <taxon>Bacillota</taxon>
        <taxon>Bacilli</taxon>
        <taxon>Bacillales</taxon>
        <taxon>Bacillaceae</taxon>
        <taxon>Filobacillus</taxon>
    </lineage>
</organism>
<proteinExistence type="predicted"/>